<dbReference type="Gene3D" id="3.40.50.300">
    <property type="entry name" value="P-loop containing nucleotide triphosphate hydrolases"/>
    <property type="match status" value="1"/>
</dbReference>
<gene>
    <name evidence="6" type="ORF">TCM_025277</name>
</gene>
<dbReference type="GO" id="GO:0005524">
    <property type="term" value="F:ATP binding"/>
    <property type="evidence" value="ECO:0007669"/>
    <property type="project" value="UniProtKB-KW"/>
</dbReference>
<dbReference type="GO" id="GO:0016887">
    <property type="term" value="F:ATP hydrolysis activity"/>
    <property type="evidence" value="ECO:0007669"/>
    <property type="project" value="InterPro"/>
</dbReference>
<dbReference type="InterPro" id="IPR027417">
    <property type="entry name" value="P-loop_NTPase"/>
</dbReference>
<sequence length="432" mass="47283">MASTVFLSSSLGLFTSATSSKNCDLGTKRSKCCWFNKKRKEQKNVICACVAPPRNLGRDGFSGSKLTVDLKNCAVQLSGLCLIANSVFAYESSKSENLSKEVKNENGSDVLIECRNVYKSFGEKHILQGVSFKTWLTLLGRQLMTPLGFRWQFSAELIDSFDWCSSRCALVVLILDVLQSWHGEAVGIIGPSGTGKSTILKIIAGLLAPDKGEVYVRGRKRSGLISDDELSGLRIGLVFQSAALFDSLTVRENVGFLLYEHSGMPDEQISKLVTENLAAVGLKGVEDRLPSELSGGMKKRVALARSIICDITKESIEPEVLLYDEPTAGLDPIASTVVEDLIRSVHTKGEDALGKPGKIASYVVVTHQHSTIRRAVDRLLFLHEGKVVWQGMTDEFTTSTNPIVQQGTLMHTDTCISKVCMSAHAHREFLYS</sequence>
<dbReference type="InterPro" id="IPR003593">
    <property type="entry name" value="AAA+_ATPase"/>
</dbReference>
<keyword evidence="2" id="KW-0547">Nucleotide-binding</keyword>
<dbReference type="InParanoid" id="A0A061F5V5"/>
<dbReference type="STRING" id="3641.A0A061F5V5"/>
<dbReference type="EMBL" id="CM001883">
    <property type="protein sequence ID" value="EOY09909.1"/>
    <property type="molecule type" value="Genomic_DNA"/>
</dbReference>
<evidence type="ECO:0000256" key="1">
    <source>
        <dbReference type="ARBA" id="ARBA00022448"/>
    </source>
</evidence>
<evidence type="ECO:0000256" key="2">
    <source>
        <dbReference type="ARBA" id="ARBA00022741"/>
    </source>
</evidence>
<feature type="chain" id="PRO_5001597671" evidence="4">
    <location>
        <begin position="21"/>
        <end position="432"/>
    </location>
</feature>
<dbReference type="AlphaFoldDB" id="A0A061F5V5"/>
<feature type="signal peptide" evidence="4">
    <location>
        <begin position="1"/>
        <end position="20"/>
    </location>
</feature>
<evidence type="ECO:0000313" key="7">
    <source>
        <dbReference type="Proteomes" id="UP000026915"/>
    </source>
</evidence>
<evidence type="ECO:0000256" key="4">
    <source>
        <dbReference type="SAM" id="SignalP"/>
    </source>
</evidence>
<dbReference type="OMA" id="HRHLAMF"/>
<dbReference type="PANTHER" id="PTHR43023">
    <property type="entry name" value="PROTEIN TRIGALACTOSYLDIACYLGLYCEROL 3, CHLOROPLASTIC"/>
    <property type="match status" value="1"/>
</dbReference>
<dbReference type="InterPro" id="IPR017871">
    <property type="entry name" value="ABC_transporter-like_CS"/>
</dbReference>
<dbReference type="Gramene" id="EOY09909">
    <property type="protein sequence ID" value="EOY09909"/>
    <property type="gene ID" value="TCM_025277"/>
</dbReference>
<accession>A0A061F5V5</accession>
<dbReference type="Pfam" id="PF00005">
    <property type="entry name" value="ABC_tran"/>
    <property type="match status" value="1"/>
</dbReference>
<keyword evidence="7" id="KW-1185">Reference proteome</keyword>
<keyword evidence="4" id="KW-0732">Signal</keyword>
<keyword evidence="3" id="KW-0067">ATP-binding</keyword>
<reference evidence="6 7" key="1">
    <citation type="journal article" date="2013" name="Genome Biol.">
        <title>The genome sequence of the most widely cultivated cacao type and its use to identify candidate genes regulating pod color.</title>
        <authorList>
            <person name="Motamayor J.C."/>
            <person name="Mockaitis K."/>
            <person name="Schmutz J."/>
            <person name="Haiminen N."/>
            <person name="Iii D.L."/>
            <person name="Cornejo O."/>
            <person name="Findley S.D."/>
            <person name="Zheng P."/>
            <person name="Utro F."/>
            <person name="Royaert S."/>
            <person name="Saski C."/>
            <person name="Jenkins J."/>
            <person name="Podicheti R."/>
            <person name="Zhao M."/>
            <person name="Scheffler B.E."/>
            <person name="Stack J.C."/>
            <person name="Feltus F.A."/>
            <person name="Mustiga G.M."/>
            <person name="Amores F."/>
            <person name="Phillips W."/>
            <person name="Marelli J.P."/>
            <person name="May G.D."/>
            <person name="Shapiro H."/>
            <person name="Ma J."/>
            <person name="Bustamante C.D."/>
            <person name="Schnell R.J."/>
            <person name="Main D."/>
            <person name="Gilbert D."/>
            <person name="Parida L."/>
            <person name="Kuhn D.N."/>
        </authorList>
    </citation>
    <scope>NUCLEOTIDE SEQUENCE [LARGE SCALE GENOMIC DNA]</scope>
    <source>
        <strain evidence="7">cv. Matina 1-6</strain>
    </source>
</reference>
<dbReference type="SMART" id="SM00382">
    <property type="entry name" value="AAA"/>
    <property type="match status" value="1"/>
</dbReference>
<evidence type="ECO:0000259" key="5">
    <source>
        <dbReference type="PROSITE" id="PS50893"/>
    </source>
</evidence>
<dbReference type="CDD" id="cd03261">
    <property type="entry name" value="ABC_Org_Solvent_Resistant"/>
    <property type="match status" value="1"/>
</dbReference>
<keyword evidence="1" id="KW-0813">Transport</keyword>
<evidence type="ECO:0000313" key="6">
    <source>
        <dbReference type="EMBL" id="EOY09909.1"/>
    </source>
</evidence>
<name>A0A061F5V5_THECC</name>
<protein>
    <submittedName>
        <fullName evidence="6">Non-intrinsic ABC protein 11 isoform 1</fullName>
    </submittedName>
</protein>
<dbReference type="eggNOG" id="KOG0055">
    <property type="taxonomic scope" value="Eukaryota"/>
</dbReference>
<dbReference type="PROSITE" id="PS50893">
    <property type="entry name" value="ABC_TRANSPORTER_2"/>
    <property type="match status" value="1"/>
</dbReference>
<dbReference type="PROSITE" id="PS00211">
    <property type="entry name" value="ABC_TRANSPORTER_1"/>
    <property type="match status" value="1"/>
</dbReference>
<proteinExistence type="predicted"/>
<organism evidence="6 7">
    <name type="scientific">Theobroma cacao</name>
    <name type="common">Cacao</name>
    <name type="synonym">Cocoa</name>
    <dbReference type="NCBI Taxonomy" id="3641"/>
    <lineage>
        <taxon>Eukaryota</taxon>
        <taxon>Viridiplantae</taxon>
        <taxon>Streptophyta</taxon>
        <taxon>Embryophyta</taxon>
        <taxon>Tracheophyta</taxon>
        <taxon>Spermatophyta</taxon>
        <taxon>Magnoliopsida</taxon>
        <taxon>eudicotyledons</taxon>
        <taxon>Gunneridae</taxon>
        <taxon>Pentapetalae</taxon>
        <taxon>rosids</taxon>
        <taxon>malvids</taxon>
        <taxon>Malvales</taxon>
        <taxon>Malvaceae</taxon>
        <taxon>Byttnerioideae</taxon>
        <taxon>Theobroma</taxon>
    </lineage>
</organism>
<dbReference type="Proteomes" id="UP000026915">
    <property type="component" value="Chromosome 5"/>
</dbReference>
<dbReference type="FunCoup" id="A0A061F5V5">
    <property type="interactions" value="119"/>
</dbReference>
<evidence type="ECO:0000256" key="3">
    <source>
        <dbReference type="ARBA" id="ARBA00022840"/>
    </source>
</evidence>
<dbReference type="InterPro" id="IPR003439">
    <property type="entry name" value="ABC_transporter-like_ATP-bd"/>
</dbReference>
<feature type="domain" description="ABC transporter" evidence="5">
    <location>
        <begin position="155"/>
        <end position="409"/>
    </location>
</feature>
<dbReference type="PANTHER" id="PTHR43023:SF3">
    <property type="entry name" value="PROTEIN TRIGALACTOSYLDIACYLGLYCEROL 3, CHLOROPLASTIC"/>
    <property type="match status" value="1"/>
</dbReference>
<dbReference type="SUPFAM" id="SSF52540">
    <property type="entry name" value="P-loop containing nucleoside triphosphate hydrolases"/>
    <property type="match status" value="1"/>
</dbReference>